<evidence type="ECO:0000313" key="2">
    <source>
        <dbReference type="Proteomes" id="UP001164929"/>
    </source>
</evidence>
<dbReference type="EMBL" id="JAQIZT010000010">
    <property type="protein sequence ID" value="KAJ6983179.1"/>
    <property type="molecule type" value="Genomic_DNA"/>
</dbReference>
<dbReference type="AlphaFoldDB" id="A0AAD6MCX3"/>
<proteinExistence type="predicted"/>
<accession>A0AAD6MCX3</accession>
<organism evidence="1 2">
    <name type="scientific">Populus alba x Populus x berolinensis</name>
    <dbReference type="NCBI Taxonomy" id="444605"/>
    <lineage>
        <taxon>Eukaryota</taxon>
        <taxon>Viridiplantae</taxon>
        <taxon>Streptophyta</taxon>
        <taxon>Embryophyta</taxon>
        <taxon>Tracheophyta</taxon>
        <taxon>Spermatophyta</taxon>
        <taxon>Magnoliopsida</taxon>
        <taxon>eudicotyledons</taxon>
        <taxon>Gunneridae</taxon>
        <taxon>Pentapetalae</taxon>
        <taxon>rosids</taxon>
        <taxon>fabids</taxon>
        <taxon>Malpighiales</taxon>
        <taxon>Salicaceae</taxon>
        <taxon>Saliceae</taxon>
        <taxon>Populus</taxon>
    </lineage>
</organism>
<keyword evidence="2" id="KW-1185">Reference proteome</keyword>
<evidence type="ECO:0000313" key="1">
    <source>
        <dbReference type="EMBL" id="KAJ6983179.1"/>
    </source>
</evidence>
<name>A0AAD6MCX3_9ROSI</name>
<comment type="caution">
    <text evidence="1">The sequence shown here is derived from an EMBL/GenBank/DDBJ whole genome shotgun (WGS) entry which is preliminary data.</text>
</comment>
<gene>
    <name evidence="1" type="ORF">NC653_026095</name>
</gene>
<sequence length="83" mass="9357">MVCRKNGEILMTRYPSDEVVSCDPQRKEIHDLQNLGLSDYADCYVESLALLDELKEENEKENVETAHSATFAISSPNALIRQA</sequence>
<dbReference type="Proteomes" id="UP001164929">
    <property type="component" value="Chromosome 10"/>
</dbReference>
<reference evidence="1" key="1">
    <citation type="journal article" date="2023" name="Mol. Ecol. Resour.">
        <title>Chromosome-level genome assembly of a triploid poplar Populus alba 'Berolinensis'.</title>
        <authorList>
            <person name="Chen S."/>
            <person name="Yu Y."/>
            <person name="Wang X."/>
            <person name="Wang S."/>
            <person name="Zhang T."/>
            <person name="Zhou Y."/>
            <person name="He R."/>
            <person name="Meng N."/>
            <person name="Wang Y."/>
            <person name="Liu W."/>
            <person name="Liu Z."/>
            <person name="Liu J."/>
            <person name="Guo Q."/>
            <person name="Huang H."/>
            <person name="Sederoff R.R."/>
            <person name="Wang G."/>
            <person name="Qu G."/>
            <person name="Chen S."/>
        </authorList>
    </citation>
    <scope>NUCLEOTIDE SEQUENCE</scope>
    <source>
        <strain evidence="1">SC-2020</strain>
    </source>
</reference>
<protein>
    <submittedName>
        <fullName evidence="1">Uncharacterized protein</fullName>
    </submittedName>
</protein>